<evidence type="ECO:0000256" key="2">
    <source>
        <dbReference type="SAM" id="Phobius"/>
    </source>
</evidence>
<dbReference type="PANTHER" id="PTHR40616:SF1">
    <property type="entry name" value="LINALOOL DEHYDRATASE_ISOMERASE DOMAIN-CONTAINING PROTEIN"/>
    <property type="match status" value="1"/>
</dbReference>
<dbReference type="OrthoDB" id="2580323at2759"/>
<evidence type="ECO:0000256" key="1">
    <source>
        <dbReference type="ARBA" id="ARBA00004141"/>
    </source>
</evidence>
<name>A0A5N6TQG7_ASPAV</name>
<dbReference type="GO" id="GO:0016020">
    <property type="term" value="C:membrane"/>
    <property type="evidence" value="ECO:0007669"/>
    <property type="project" value="UniProtKB-SubCell"/>
</dbReference>
<keyword evidence="4" id="KW-1185">Reference proteome</keyword>
<protein>
    <recommendedName>
        <fullName evidence="5">Major facilitator superfamily domain-containing protein</fullName>
    </recommendedName>
</protein>
<feature type="transmembrane region" description="Helical" evidence="2">
    <location>
        <begin position="283"/>
        <end position="302"/>
    </location>
</feature>
<dbReference type="Pfam" id="PF07690">
    <property type="entry name" value="MFS_1"/>
    <property type="match status" value="1"/>
</dbReference>
<dbReference type="InterPro" id="IPR036259">
    <property type="entry name" value="MFS_trans_sf"/>
</dbReference>
<dbReference type="SUPFAM" id="SSF103473">
    <property type="entry name" value="MFS general substrate transporter"/>
    <property type="match status" value="2"/>
</dbReference>
<feature type="transmembrane region" description="Helical" evidence="2">
    <location>
        <begin position="249"/>
        <end position="271"/>
    </location>
</feature>
<comment type="subcellular location">
    <subcellularLocation>
        <location evidence="1">Membrane</location>
        <topology evidence="1">Multi-pass membrane protein</topology>
    </subcellularLocation>
</comment>
<dbReference type="AlphaFoldDB" id="A0A5N6TQG7"/>
<feature type="transmembrane region" description="Helical" evidence="2">
    <location>
        <begin position="163"/>
        <end position="182"/>
    </location>
</feature>
<evidence type="ECO:0000313" key="4">
    <source>
        <dbReference type="Proteomes" id="UP000325780"/>
    </source>
</evidence>
<dbReference type="GO" id="GO:0022857">
    <property type="term" value="F:transmembrane transporter activity"/>
    <property type="evidence" value="ECO:0007669"/>
    <property type="project" value="InterPro"/>
</dbReference>
<proteinExistence type="predicted"/>
<keyword evidence="2" id="KW-1133">Transmembrane helix</keyword>
<evidence type="ECO:0008006" key="5">
    <source>
        <dbReference type="Google" id="ProtNLM"/>
    </source>
</evidence>
<accession>A0A5N6TQG7</accession>
<keyword evidence="2" id="KW-0472">Membrane</keyword>
<reference evidence="3 4" key="1">
    <citation type="submission" date="2019-04" db="EMBL/GenBank/DDBJ databases">
        <title>Friends and foes A comparative genomics study of 23 Aspergillus species from section Flavi.</title>
        <authorList>
            <consortium name="DOE Joint Genome Institute"/>
            <person name="Kjaerbolling I."/>
            <person name="Vesth T."/>
            <person name="Frisvad J.C."/>
            <person name="Nybo J.L."/>
            <person name="Theobald S."/>
            <person name="Kildgaard S."/>
            <person name="Isbrandt T."/>
            <person name="Kuo A."/>
            <person name="Sato A."/>
            <person name="Lyhne E.K."/>
            <person name="Kogle M.E."/>
            <person name="Wiebenga A."/>
            <person name="Kun R.S."/>
            <person name="Lubbers R.J."/>
            <person name="Makela M.R."/>
            <person name="Barry K."/>
            <person name="Chovatia M."/>
            <person name="Clum A."/>
            <person name="Daum C."/>
            <person name="Haridas S."/>
            <person name="He G."/>
            <person name="LaButti K."/>
            <person name="Lipzen A."/>
            <person name="Mondo S."/>
            <person name="Riley R."/>
            <person name="Salamov A."/>
            <person name="Simmons B.A."/>
            <person name="Magnuson J.K."/>
            <person name="Henrissat B."/>
            <person name="Mortensen U.H."/>
            <person name="Larsen T.O."/>
            <person name="Devries R.P."/>
            <person name="Grigoriev I.V."/>
            <person name="Machida M."/>
            <person name="Baker S.E."/>
            <person name="Andersen M.R."/>
        </authorList>
    </citation>
    <scope>NUCLEOTIDE SEQUENCE [LARGE SCALE GENOMIC DNA]</scope>
    <source>
        <strain evidence="3 4">IBT 18842</strain>
    </source>
</reference>
<evidence type="ECO:0000313" key="3">
    <source>
        <dbReference type="EMBL" id="KAE8148602.1"/>
    </source>
</evidence>
<dbReference type="InterPro" id="IPR011701">
    <property type="entry name" value="MFS"/>
</dbReference>
<feature type="transmembrane region" description="Helical" evidence="2">
    <location>
        <begin position="102"/>
        <end position="121"/>
    </location>
</feature>
<feature type="transmembrane region" description="Helical" evidence="2">
    <location>
        <begin position="188"/>
        <end position="210"/>
    </location>
</feature>
<dbReference type="Gene3D" id="1.20.1250.20">
    <property type="entry name" value="MFS general substrate transporter like domains"/>
    <property type="match status" value="1"/>
</dbReference>
<dbReference type="EMBL" id="ML742153">
    <property type="protein sequence ID" value="KAE8148602.1"/>
    <property type="molecule type" value="Genomic_DNA"/>
</dbReference>
<dbReference type="PANTHER" id="PTHR40616">
    <property type="entry name" value="LINALOOL DEHYDRATASE_ISOMERASE DOMAIN-CONTAINING PROTEIN"/>
    <property type="match status" value="1"/>
</dbReference>
<keyword evidence="2" id="KW-0812">Transmembrane</keyword>
<sequence length="726" mass="80150">MTQDIKSSSSFAEMMDNHAAEQALTRKILFKLDTRILPVLAVLFLCSFLDRTNVGNAKILGLEEDLKLTGHQYDVGLTVFYLTYVCSELPSNLIIKKASPRIWLPLLTMVWGIITMCLGFVRNFASFVAVRAILGVAEGGLLPGMVLYLSFFYRRGDLALRIGLFYTAASLSGAFGVIVAFISDRLKLRGTIMLFTLPISIAGYGAIANIHSAKIKYAMTFLMATGMYSSVPCILVWNSNNSAGHYKRATTSAMQLAIANCAGFVATFNYPNADKPQYHRGHTVILGLLVFAWFMYGDYQVYPEAPTVGTSAYPSKLYDTWDPNWRGFIGVTFVIALEEFPHLVNPEVTDLMLASLSNNTIGDSYRVGDVDGDNLYPSYTNPALMRALVSGWTGQKLADENMTVAGENYAQEIIELFDRTHTLSEFNSATYTGVSLIALTMWAKYAAEDSVMKEKGKEMLEATWYAIGQLYHAGLKNLAGPWDRSYGFDMQKYFGIMSAHIWTLVGKEASPLIDKVYMMSHNSDFAMSPLIAILSGFHTSLVPTVVVDALRTFPGEHIFNASAQSVPYDYSPRHINAWLDEKISIGAESFNETVVGGPAVNPSTFNSAVIQWDTGAGIGWITLYATEKALDAEVGPGYLSLTYPQGTSDSQFQFLVSPFSQKRDVSGWEDLVGLSLKVSGNFDPTLNVSYTASDATINDFMYWNLTYSMPKNETVIPTILLEVKLI</sequence>
<dbReference type="Proteomes" id="UP000325780">
    <property type="component" value="Unassembled WGS sequence"/>
</dbReference>
<gene>
    <name evidence="3" type="ORF">BDV25DRAFT_131072</name>
</gene>
<organism evidence="3 4">
    <name type="scientific">Aspergillus avenaceus</name>
    <dbReference type="NCBI Taxonomy" id="36643"/>
    <lineage>
        <taxon>Eukaryota</taxon>
        <taxon>Fungi</taxon>
        <taxon>Dikarya</taxon>
        <taxon>Ascomycota</taxon>
        <taxon>Pezizomycotina</taxon>
        <taxon>Eurotiomycetes</taxon>
        <taxon>Eurotiomycetidae</taxon>
        <taxon>Eurotiales</taxon>
        <taxon>Aspergillaceae</taxon>
        <taxon>Aspergillus</taxon>
        <taxon>Aspergillus subgen. Circumdati</taxon>
    </lineage>
</organism>
<feature type="transmembrane region" description="Helical" evidence="2">
    <location>
        <begin position="127"/>
        <end position="151"/>
    </location>
</feature>
<feature type="transmembrane region" description="Helical" evidence="2">
    <location>
        <begin position="217"/>
        <end position="237"/>
    </location>
</feature>